<keyword evidence="2" id="KW-0132">Cell division</keyword>
<protein>
    <submittedName>
        <fullName evidence="2">Cell division protein FtsH</fullName>
        <ecNumber evidence="2">3.4.24.-</ecNumber>
    </submittedName>
</protein>
<accession>A0A448KN82</accession>
<dbReference type="Proteomes" id="UP000278157">
    <property type="component" value="Chromosome"/>
</dbReference>
<organism evidence="2 3">
    <name type="scientific">Campylobacter upsaliensis</name>
    <dbReference type="NCBI Taxonomy" id="28080"/>
    <lineage>
        <taxon>Bacteria</taxon>
        <taxon>Pseudomonadati</taxon>
        <taxon>Campylobacterota</taxon>
        <taxon>Epsilonproteobacteria</taxon>
        <taxon>Campylobacterales</taxon>
        <taxon>Campylobacteraceae</taxon>
        <taxon>Campylobacter</taxon>
    </lineage>
</organism>
<dbReference type="EMBL" id="LR134372">
    <property type="protein sequence ID" value="VEG84870.1"/>
    <property type="molecule type" value="Genomic_DNA"/>
</dbReference>
<gene>
    <name evidence="2" type="primary">ftsH_1</name>
    <name evidence="2" type="ORF">NCTC11541_00907</name>
</gene>
<dbReference type="PANTHER" id="PTHR23074">
    <property type="entry name" value="AAA DOMAIN-CONTAINING"/>
    <property type="match status" value="1"/>
</dbReference>
<dbReference type="PANTHER" id="PTHR23074:SF83">
    <property type="entry name" value="VACUOLAR PROTEIN SORTING-ASSOCIATED PROTEIN 4A"/>
    <property type="match status" value="1"/>
</dbReference>
<dbReference type="InterPro" id="IPR050304">
    <property type="entry name" value="MT-severing_AAA_ATPase"/>
</dbReference>
<dbReference type="Gene3D" id="3.40.50.300">
    <property type="entry name" value="P-loop containing nucleotide triphosphate hydrolases"/>
    <property type="match status" value="1"/>
</dbReference>
<dbReference type="RefSeq" id="WP_027303678.1">
    <property type="nucleotide sequence ID" value="NZ_CBCRZS010000032.1"/>
</dbReference>
<name>A0A448KN82_CAMUP</name>
<keyword evidence="2" id="KW-0131">Cell cycle</keyword>
<dbReference type="GO" id="GO:0005524">
    <property type="term" value="F:ATP binding"/>
    <property type="evidence" value="ECO:0007669"/>
    <property type="project" value="InterPro"/>
</dbReference>
<feature type="domain" description="AAA+ ATPase" evidence="1">
    <location>
        <begin position="351"/>
        <end position="489"/>
    </location>
</feature>
<dbReference type="GO" id="GO:0051301">
    <property type="term" value="P:cell division"/>
    <property type="evidence" value="ECO:0007669"/>
    <property type="project" value="UniProtKB-KW"/>
</dbReference>
<dbReference type="AlphaFoldDB" id="A0A448KN82"/>
<dbReference type="OrthoDB" id="9802352at2"/>
<dbReference type="InterPro" id="IPR003593">
    <property type="entry name" value="AAA+_ATPase"/>
</dbReference>
<sequence length="570" mass="65571">MLELKEFLNEPKIEKTKLYQRLQCSKNEALILKELCKSYVCASASVSAFSLLVGLFGEKDYAYLDYLEDLKGLIKRGFVTSGSGFFKNIDSNKLSNSKLVLLQSELSLSQYFLDFLDSKTSFEVPKIKAYGAYLEYLRDEFLKVELYEKLSFARHSEYYAVLKSHIKEFEKYIKECLKLSKFHNVLNAIFKEHALNAKEQILFLSLLKEEYTLSHENSAAREQNALLNLISENELELRQNKKLLEDDSKLLNLIEYDEYLNAFGELSKSFFISDEVLERVINSPTKQNQKLKLESLVKEQEIFELIEPNIDINDIIMPENTKELLSNILKQKDKKVLERLSLWGIKSSKNIEAKIIFYGPPGTGKTMSAFGVAKAMKKAVLSFDCSKILSKWVGESEQNVRKIFDTYKNIANSCKQSPILLLNEADQFLSTRIEGGSGSDKMHNQMQNIFLEQIERFSGVLIATTNFLESLDSAFSRRFDLKIEFKKPDFKDRLKMWEKFLPQNADFEEAFELETLAKYELSGAQILMVVKNTALKTAISKDGIFTMRAFLESIQKELEGSFDKSKIVGF</sequence>
<dbReference type="SUPFAM" id="SSF52540">
    <property type="entry name" value="P-loop containing nucleoside triphosphate hydrolases"/>
    <property type="match status" value="1"/>
</dbReference>
<evidence type="ECO:0000259" key="1">
    <source>
        <dbReference type="SMART" id="SM00382"/>
    </source>
</evidence>
<keyword evidence="2" id="KW-0378">Hydrolase</keyword>
<dbReference type="Pfam" id="PF00004">
    <property type="entry name" value="AAA"/>
    <property type="match status" value="1"/>
</dbReference>
<reference evidence="2 3" key="1">
    <citation type="submission" date="2018-12" db="EMBL/GenBank/DDBJ databases">
        <authorList>
            <consortium name="Pathogen Informatics"/>
        </authorList>
    </citation>
    <scope>NUCLEOTIDE SEQUENCE [LARGE SCALE GENOMIC DNA]</scope>
    <source>
        <strain evidence="2 3">NCTC11541</strain>
    </source>
</reference>
<dbReference type="CDD" id="cd19481">
    <property type="entry name" value="RecA-like_protease"/>
    <property type="match status" value="1"/>
</dbReference>
<evidence type="ECO:0000313" key="3">
    <source>
        <dbReference type="Proteomes" id="UP000278157"/>
    </source>
</evidence>
<dbReference type="InterPro" id="IPR003959">
    <property type="entry name" value="ATPase_AAA_core"/>
</dbReference>
<dbReference type="GO" id="GO:0016887">
    <property type="term" value="F:ATP hydrolysis activity"/>
    <property type="evidence" value="ECO:0007669"/>
    <property type="project" value="InterPro"/>
</dbReference>
<dbReference type="InterPro" id="IPR027417">
    <property type="entry name" value="P-loop_NTPase"/>
</dbReference>
<proteinExistence type="predicted"/>
<dbReference type="SMART" id="SM00382">
    <property type="entry name" value="AAA"/>
    <property type="match status" value="1"/>
</dbReference>
<dbReference type="EC" id="3.4.24.-" evidence="2"/>
<evidence type="ECO:0000313" key="2">
    <source>
        <dbReference type="EMBL" id="VEG84870.1"/>
    </source>
</evidence>